<keyword evidence="8 9" id="KW-0807">Transducer</keyword>
<evidence type="ECO:0000313" key="12">
    <source>
        <dbReference type="EMBL" id="KAK6618810.1"/>
    </source>
</evidence>
<dbReference type="PRINTS" id="PR01012">
    <property type="entry name" value="NRPEPTIDEYR"/>
</dbReference>
<feature type="domain" description="G-protein coupled receptors family 1 profile" evidence="11">
    <location>
        <begin position="112"/>
        <end position="384"/>
    </location>
</feature>
<keyword evidence="3 9" id="KW-0812">Transmembrane</keyword>
<reference evidence="12 13" key="1">
    <citation type="submission" date="2023-10" db="EMBL/GenBank/DDBJ databases">
        <title>Genomes of two closely related lineages of the louse Polyplax serrata with different host specificities.</title>
        <authorList>
            <person name="Martinu J."/>
            <person name="Tarabai H."/>
            <person name="Stefka J."/>
            <person name="Hypsa V."/>
        </authorList>
    </citation>
    <scope>NUCLEOTIDE SEQUENCE [LARGE SCALE GENOMIC DNA]</scope>
    <source>
        <strain evidence="12">HR10_N</strain>
    </source>
</reference>
<dbReference type="EMBL" id="JAWJWE010000041">
    <property type="protein sequence ID" value="KAK6618810.1"/>
    <property type="molecule type" value="Genomic_DNA"/>
</dbReference>
<evidence type="ECO:0000256" key="5">
    <source>
        <dbReference type="ARBA" id="ARBA00023040"/>
    </source>
</evidence>
<feature type="transmembrane region" description="Helical" evidence="10">
    <location>
        <begin position="266"/>
        <end position="288"/>
    </location>
</feature>
<dbReference type="Pfam" id="PF00001">
    <property type="entry name" value="7tm_1"/>
    <property type="match status" value="1"/>
</dbReference>
<feature type="transmembrane region" description="Helical" evidence="10">
    <location>
        <begin position="93"/>
        <end position="121"/>
    </location>
</feature>
<comment type="similarity">
    <text evidence="2 9">Belongs to the G-protein coupled receptor 1 family.</text>
</comment>
<feature type="transmembrane region" description="Helical" evidence="10">
    <location>
        <begin position="213"/>
        <end position="232"/>
    </location>
</feature>
<evidence type="ECO:0000256" key="1">
    <source>
        <dbReference type="ARBA" id="ARBA00004141"/>
    </source>
</evidence>
<dbReference type="PROSITE" id="PS00237">
    <property type="entry name" value="G_PROTEIN_RECEP_F1_1"/>
    <property type="match status" value="1"/>
</dbReference>
<keyword evidence="5 9" id="KW-0297">G-protein coupled receptor</keyword>
<dbReference type="GO" id="GO:0004983">
    <property type="term" value="F:neuropeptide Y receptor activity"/>
    <property type="evidence" value="ECO:0007669"/>
    <property type="project" value="InterPro"/>
</dbReference>
<feature type="transmembrane region" description="Helical" evidence="10">
    <location>
        <begin position="133"/>
        <end position="153"/>
    </location>
</feature>
<evidence type="ECO:0000256" key="4">
    <source>
        <dbReference type="ARBA" id="ARBA00022989"/>
    </source>
</evidence>
<dbReference type="InterPro" id="IPR017452">
    <property type="entry name" value="GPCR_Rhodpsn_7TM"/>
</dbReference>
<dbReference type="AlphaFoldDB" id="A0AAN8P6D9"/>
<dbReference type="SMART" id="SM01381">
    <property type="entry name" value="7TM_GPCR_Srsx"/>
    <property type="match status" value="1"/>
</dbReference>
<feature type="transmembrane region" description="Helical" evidence="10">
    <location>
        <begin position="324"/>
        <end position="342"/>
    </location>
</feature>
<evidence type="ECO:0000256" key="3">
    <source>
        <dbReference type="ARBA" id="ARBA00022692"/>
    </source>
</evidence>
<dbReference type="PANTHER" id="PTHR24235:SF30">
    <property type="entry name" value="NEUROPEPTIDE F RECEPTOR"/>
    <property type="match status" value="1"/>
</dbReference>
<dbReference type="InterPro" id="IPR000611">
    <property type="entry name" value="NPY_rcpt"/>
</dbReference>
<dbReference type="GO" id="GO:0016020">
    <property type="term" value="C:membrane"/>
    <property type="evidence" value="ECO:0007669"/>
    <property type="project" value="UniProtKB-SubCell"/>
</dbReference>
<gene>
    <name evidence="12" type="ORF">RUM43_013201</name>
</gene>
<evidence type="ECO:0000259" key="11">
    <source>
        <dbReference type="PROSITE" id="PS50262"/>
    </source>
</evidence>
<keyword evidence="4 10" id="KW-1133">Transmembrane helix</keyword>
<evidence type="ECO:0000256" key="8">
    <source>
        <dbReference type="ARBA" id="ARBA00023224"/>
    </source>
</evidence>
<organism evidence="12 13">
    <name type="scientific">Polyplax serrata</name>
    <name type="common">Common mouse louse</name>
    <dbReference type="NCBI Taxonomy" id="468196"/>
    <lineage>
        <taxon>Eukaryota</taxon>
        <taxon>Metazoa</taxon>
        <taxon>Ecdysozoa</taxon>
        <taxon>Arthropoda</taxon>
        <taxon>Hexapoda</taxon>
        <taxon>Insecta</taxon>
        <taxon>Pterygota</taxon>
        <taxon>Neoptera</taxon>
        <taxon>Paraneoptera</taxon>
        <taxon>Psocodea</taxon>
        <taxon>Troctomorpha</taxon>
        <taxon>Phthiraptera</taxon>
        <taxon>Anoplura</taxon>
        <taxon>Polyplacidae</taxon>
        <taxon>Polyplax</taxon>
    </lineage>
</organism>
<dbReference type="PROSITE" id="PS50262">
    <property type="entry name" value="G_PROTEIN_RECEP_F1_2"/>
    <property type="match status" value="1"/>
</dbReference>
<evidence type="ECO:0000256" key="2">
    <source>
        <dbReference type="ARBA" id="ARBA00010663"/>
    </source>
</evidence>
<dbReference type="CDD" id="cd15203">
    <property type="entry name" value="7tmA_NPYR-like"/>
    <property type="match status" value="1"/>
</dbReference>
<accession>A0AAN8P6D9</accession>
<comment type="caution">
    <text evidence="12">The sequence shown here is derived from an EMBL/GenBank/DDBJ whole genome shotgun (WGS) entry which is preliminary data.</text>
</comment>
<sequence length="398" mass="45457">MPKPTLVLAKVNLKTLLSCNVFLTILSYRSSLLLFSSFVIVPKEQEQDTMDEVSMHHNVSFNGINTTRLLEESRNINPNILKLYQLNRKVDGWAFYSLIVAYTFLILVGTFGNLLVVHVIISKPAMRTVRNLFILNLAISDLLLCLITMPLTLMEILTRYWPLGHNSFICKMIGTFEAISIFVSTFSITAIALDRYQVIVYPTRDSLHHLGALVALGGIWLLSIVLASPMYFCRKLDILQDVNFTQIGLDSLAYCLEDWTFPHGRALYSIFVLIIQYVVPIVIVSVAYSRICKKLQYRYVSTTLMKKENAMSRRKSREDRRRKTNSLFTAIALVYCISWLPLNLCNVVYDAANPFGEDFHTTIVVFAVCHMMGMSSACSNPFLYGWLNDNFRKEFKGE</sequence>
<proteinExistence type="inferred from homology"/>
<feature type="transmembrane region" description="Helical" evidence="10">
    <location>
        <begin position="21"/>
        <end position="41"/>
    </location>
</feature>
<evidence type="ECO:0000256" key="7">
    <source>
        <dbReference type="ARBA" id="ARBA00023170"/>
    </source>
</evidence>
<name>A0AAN8P6D9_POLSC</name>
<dbReference type="Gene3D" id="1.20.1070.10">
    <property type="entry name" value="Rhodopsin 7-helix transmembrane proteins"/>
    <property type="match status" value="1"/>
</dbReference>
<dbReference type="SUPFAM" id="SSF81321">
    <property type="entry name" value="Family A G protein-coupled receptor-like"/>
    <property type="match status" value="1"/>
</dbReference>
<evidence type="ECO:0000256" key="9">
    <source>
        <dbReference type="RuleBase" id="RU000688"/>
    </source>
</evidence>
<feature type="transmembrane region" description="Helical" evidence="10">
    <location>
        <begin position="173"/>
        <end position="193"/>
    </location>
</feature>
<dbReference type="InterPro" id="IPR000276">
    <property type="entry name" value="GPCR_Rhodpsn"/>
</dbReference>
<dbReference type="Proteomes" id="UP001372834">
    <property type="component" value="Unassembled WGS sequence"/>
</dbReference>
<evidence type="ECO:0000256" key="10">
    <source>
        <dbReference type="SAM" id="Phobius"/>
    </source>
</evidence>
<protein>
    <recommendedName>
        <fullName evidence="11">G-protein coupled receptors family 1 profile domain-containing protein</fullName>
    </recommendedName>
</protein>
<dbReference type="PANTHER" id="PTHR24235">
    <property type="entry name" value="NEUROPEPTIDE Y RECEPTOR"/>
    <property type="match status" value="1"/>
</dbReference>
<keyword evidence="7 9" id="KW-0675">Receptor</keyword>
<dbReference type="PRINTS" id="PR00237">
    <property type="entry name" value="GPCRRHODOPSN"/>
</dbReference>
<comment type="subcellular location">
    <subcellularLocation>
        <location evidence="1">Membrane</location>
        <topology evidence="1">Multi-pass membrane protein</topology>
    </subcellularLocation>
</comment>
<evidence type="ECO:0000313" key="13">
    <source>
        <dbReference type="Proteomes" id="UP001372834"/>
    </source>
</evidence>
<feature type="transmembrane region" description="Helical" evidence="10">
    <location>
        <begin position="362"/>
        <end position="387"/>
    </location>
</feature>
<evidence type="ECO:0000256" key="6">
    <source>
        <dbReference type="ARBA" id="ARBA00023136"/>
    </source>
</evidence>
<keyword evidence="6 10" id="KW-0472">Membrane</keyword>